<evidence type="ECO:0000313" key="2">
    <source>
        <dbReference type="EMBL" id="THV34713.1"/>
    </source>
</evidence>
<evidence type="ECO:0000259" key="1">
    <source>
        <dbReference type="Pfam" id="PF24390"/>
    </source>
</evidence>
<dbReference type="Pfam" id="PF24390">
    <property type="entry name" value="PRTase-CE"/>
    <property type="match status" value="1"/>
</dbReference>
<dbReference type="AlphaFoldDB" id="A0A4S8PTH2"/>
<dbReference type="InterPro" id="IPR056920">
    <property type="entry name" value="PRTase-CE"/>
</dbReference>
<protein>
    <recommendedName>
        <fullName evidence="1">PRTase-CE domain-containing protein</fullName>
    </recommendedName>
</protein>
<dbReference type="Proteomes" id="UP000307378">
    <property type="component" value="Unassembled WGS sequence"/>
</dbReference>
<proteinExistence type="predicted"/>
<feature type="domain" description="PRTase-CE" evidence="1">
    <location>
        <begin position="53"/>
        <end position="314"/>
    </location>
</feature>
<evidence type="ECO:0000313" key="3">
    <source>
        <dbReference type="Proteomes" id="UP000307378"/>
    </source>
</evidence>
<name>A0A4S8PTH2_9HYPH</name>
<reference evidence="2 3" key="1">
    <citation type="submission" date="2019-04" db="EMBL/GenBank/DDBJ databases">
        <title>genome sequence of strain W3.</title>
        <authorList>
            <person name="Gao J."/>
            <person name="Sun J."/>
        </authorList>
    </citation>
    <scope>NUCLEOTIDE SEQUENCE [LARGE SCALE GENOMIC DNA]</scope>
    <source>
        <strain evidence="2 3">W3</strain>
    </source>
</reference>
<organism evidence="2 3">
    <name type="scientific">Rhizobium rosettiformans W3</name>
    <dbReference type="NCBI Taxonomy" id="538378"/>
    <lineage>
        <taxon>Bacteria</taxon>
        <taxon>Pseudomonadati</taxon>
        <taxon>Pseudomonadota</taxon>
        <taxon>Alphaproteobacteria</taxon>
        <taxon>Hyphomicrobiales</taxon>
        <taxon>Rhizobiaceae</taxon>
        <taxon>Rhizobium/Agrobacterium group</taxon>
        <taxon>Rhizobium</taxon>
    </lineage>
</organism>
<comment type="caution">
    <text evidence="2">The sequence shown here is derived from an EMBL/GenBank/DDBJ whole genome shotgun (WGS) entry which is preliminary data.</text>
</comment>
<gene>
    <name evidence="2" type="ORF">FAA86_13575</name>
</gene>
<dbReference type="EMBL" id="STGU01000007">
    <property type="protein sequence ID" value="THV34713.1"/>
    <property type="molecule type" value="Genomic_DNA"/>
</dbReference>
<sequence>MTKLSEIPVAWDAGGDRNILEPGTVSYVRFLGQKLFDDYEPLQFHSFDAQLLDWLNNVEDEDDRKLLFALLGDIFYVGRKEYAALYRSAYSGIISSWIVDVCSLSLFSPDIDEQIRTRVNESWVCPMTDSLRINAFLKTNNLISQSLRPDWHSLKELGDLDKIRTYLAKAHIRNLIILEDFVGTGNQASGVLTFLGSNFPELNVLLCPLIVCPKGDERLHSIAGRFPNVTYAPQLVLPQSSIFTEVGVQGEPTHHAGARTLFDKISARFDLPSHETMYGFKSTGSQVVMHSNCPNNTLQVFHHSSDKWEPLFPRVRRVL</sequence>
<dbReference type="RefSeq" id="WP_136541392.1">
    <property type="nucleotide sequence ID" value="NZ_STGU01000007.1"/>
</dbReference>
<accession>A0A4S8PTH2</accession>